<feature type="region of interest" description="Disordered" evidence="1">
    <location>
        <begin position="491"/>
        <end position="571"/>
    </location>
</feature>
<proteinExistence type="predicted"/>
<dbReference type="AlphaFoldDB" id="A0A9X3N396"/>
<feature type="compositionally biased region" description="Basic and acidic residues" evidence="1">
    <location>
        <begin position="491"/>
        <end position="503"/>
    </location>
</feature>
<keyword evidence="3" id="KW-1185">Reference proteome</keyword>
<gene>
    <name evidence="2" type="ORF">OJ997_00635</name>
</gene>
<feature type="compositionally biased region" description="Low complexity" evidence="1">
    <location>
        <begin position="522"/>
        <end position="531"/>
    </location>
</feature>
<accession>A0A9X3N396</accession>
<reference evidence="2" key="1">
    <citation type="submission" date="2022-10" db="EMBL/GenBank/DDBJ databases">
        <title>The WGS of Solirubrobacter phytolaccae KCTC 29190.</title>
        <authorList>
            <person name="Jiang Z."/>
        </authorList>
    </citation>
    <scope>NUCLEOTIDE SEQUENCE</scope>
    <source>
        <strain evidence="2">KCTC 29190</strain>
    </source>
</reference>
<evidence type="ECO:0000313" key="3">
    <source>
        <dbReference type="Proteomes" id="UP001147653"/>
    </source>
</evidence>
<evidence type="ECO:0000313" key="2">
    <source>
        <dbReference type="EMBL" id="MDA0178784.1"/>
    </source>
</evidence>
<sequence length="571" mass="59606">MTTIAVNTACQITNSAGQPLVVVDASNTSAATAHQGYQQQLKVLPLGSGAATLAAGASDTVTLNDTYTDPKKTGPQPSYLYQLLLSSPTGLFPVMNVSEAVSFTAPIGYPAIEATAAAAANMVKAATFVQNLMAYPGSDLAKGFNTAMSGAQGQSTASGISQAVADYFNSTKSFQGLDLGSYIAVSTHMKTFAWTWGLSSTIAAGTLGRTYYLYSTSDAQGANKSKTPSSQGKVVLTAPSSPRAVADPTDPNSGMTIVFTDPSGSSTNLTFSNGAFVNDASSDNPSICLIGSYALKSTYTQKPADSTLWPILTGTLNGTKVIGVDQAPEDAVKSWLKSLMPTDFNSLEGTFQKLVGLWMALDFLKSKLGAKKEALEDAETNQNEGEPPTQEQIDEADATAAEVEQSGQAELQAEAARAGSGIEVPEAADIPATQDAVKAEQVEALDDVQGDAIEGSLAETGSELQDLAEVEVTPDLESAEGDVMQAEQDLADARQSGDFKQVETDVVQTDIDASSAEEAVDSEMSQAQQQEAEAEQAEAEEMEDAAEEAESESEETESGDSDYDSDTEIVE</sequence>
<evidence type="ECO:0000256" key="1">
    <source>
        <dbReference type="SAM" id="MobiDB-lite"/>
    </source>
</evidence>
<feature type="compositionally biased region" description="Acidic residues" evidence="1">
    <location>
        <begin position="532"/>
        <end position="571"/>
    </location>
</feature>
<dbReference type="EMBL" id="JAPDDP010000001">
    <property type="protein sequence ID" value="MDA0178784.1"/>
    <property type="molecule type" value="Genomic_DNA"/>
</dbReference>
<protein>
    <submittedName>
        <fullName evidence="2">Uncharacterized protein</fullName>
    </submittedName>
</protein>
<dbReference type="Proteomes" id="UP001147653">
    <property type="component" value="Unassembled WGS sequence"/>
</dbReference>
<name>A0A9X3N396_9ACTN</name>
<dbReference type="RefSeq" id="WP_270023050.1">
    <property type="nucleotide sequence ID" value="NZ_JAPDDP010000001.1"/>
</dbReference>
<organism evidence="2 3">
    <name type="scientific">Solirubrobacter phytolaccae</name>
    <dbReference type="NCBI Taxonomy" id="1404360"/>
    <lineage>
        <taxon>Bacteria</taxon>
        <taxon>Bacillati</taxon>
        <taxon>Actinomycetota</taxon>
        <taxon>Thermoleophilia</taxon>
        <taxon>Solirubrobacterales</taxon>
        <taxon>Solirubrobacteraceae</taxon>
        <taxon>Solirubrobacter</taxon>
    </lineage>
</organism>
<comment type="caution">
    <text evidence="2">The sequence shown here is derived from an EMBL/GenBank/DDBJ whole genome shotgun (WGS) entry which is preliminary data.</text>
</comment>